<protein>
    <recommendedName>
        <fullName evidence="12">Fructose-1,6-bisphosphatase</fullName>
        <ecNumber evidence="5">3.1.3.11</ecNumber>
    </recommendedName>
    <alternativeName>
        <fullName evidence="11">D-fructose-1,6-bisphosphate 1-phosphohydrolase</fullName>
    </alternativeName>
</protein>
<evidence type="ECO:0000256" key="2">
    <source>
        <dbReference type="ARBA" id="ARBA00001946"/>
    </source>
</evidence>
<comment type="pathway">
    <text evidence="10">Carbohydrate biosynthesis.</text>
</comment>
<evidence type="ECO:0000256" key="3">
    <source>
        <dbReference type="ARBA" id="ARBA00010941"/>
    </source>
</evidence>
<dbReference type="GO" id="GO:0042132">
    <property type="term" value="F:fructose 1,6-bisphosphate 1-phosphatase activity"/>
    <property type="evidence" value="ECO:0007669"/>
    <property type="project" value="UniProtKB-EC"/>
</dbReference>
<name>A0A507F1P2_9FUNG</name>
<evidence type="ECO:0000256" key="12">
    <source>
        <dbReference type="ARBA" id="ARBA00070480"/>
    </source>
</evidence>
<dbReference type="InterPro" id="IPR020548">
    <property type="entry name" value="Fructose_bisphosphatase_AS"/>
</dbReference>
<dbReference type="GO" id="GO:0006000">
    <property type="term" value="P:fructose metabolic process"/>
    <property type="evidence" value="ECO:0007669"/>
    <property type="project" value="TreeGrafter"/>
</dbReference>
<gene>
    <name evidence="16" type="primary">FBP1</name>
    <name evidence="16" type="ORF">CcCBS67573_g06831</name>
</gene>
<evidence type="ECO:0000313" key="16">
    <source>
        <dbReference type="EMBL" id="TPX69517.1"/>
    </source>
</evidence>
<dbReference type="STRING" id="246404.A0A507F1P2"/>
<keyword evidence="6" id="KW-0479">Metal-binding</keyword>
<dbReference type="Pfam" id="PF00316">
    <property type="entry name" value="FBPase"/>
    <property type="match status" value="1"/>
</dbReference>
<evidence type="ECO:0000256" key="1">
    <source>
        <dbReference type="ARBA" id="ARBA00001273"/>
    </source>
</evidence>
<keyword evidence="7 13" id="KW-0378">Hydrolase</keyword>
<dbReference type="Proteomes" id="UP000320333">
    <property type="component" value="Unassembled WGS sequence"/>
</dbReference>
<dbReference type="InterPro" id="IPR000146">
    <property type="entry name" value="FBPase_class-1"/>
</dbReference>
<dbReference type="PROSITE" id="PS00124">
    <property type="entry name" value="FBPASE"/>
    <property type="match status" value="1"/>
</dbReference>
<dbReference type="HAMAP" id="MF_01855">
    <property type="entry name" value="FBPase_class1"/>
    <property type="match status" value="1"/>
</dbReference>
<dbReference type="GO" id="GO:0006094">
    <property type="term" value="P:gluconeogenesis"/>
    <property type="evidence" value="ECO:0007669"/>
    <property type="project" value="TreeGrafter"/>
</dbReference>
<keyword evidence="8" id="KW-0460">Magnesium</keyword>
<dbReference type="OrthoDB" id="10256725at2759"/>
<reference evidence="16 17" key="1">
    <citation type="journal article" date="2019" name="Sci. Rep.">
        <title>Comparative genomics of chytrid fungi reveal insights into the obligate biotrophic and pathogenic lifestyle of Synchytrium endobioticum.</title>
        <authorList>
            <person name="van de Vossenberg B.T.L.H."/>
            <person name="Warris S."/>
            <person name="Nguyen H.D.T."/>
            <person name="van Gent-Pelzer M.P.E."/>
            <person name="Joly D.L."/>
            <person name="van de Geest H.C."/>
            <person name="Bonants P.J.M."/>
            <person name="Smith D.S."/>
            <person name="Levesque C.A."/>
            <person name="van der Lee T.A.J."/>
        </authorList>
    </citation>
    <scope>NUCLEOTIDE SEQUENCE [LARGE SCALE GENOMIC DNA]</scope>
    <source>
        <strain evidence="16 17">CBS 675.73</strain>
    </source>
</reference>
<dbReference type="GO" id="GO:0046872">
    <property type="term" value="F:metal ion binding"/>
    <property type="evidence" value="ECO:0007669"/>
    <property type="project" value="UniProtKB-KW"/>
</dbReference>
<dbReference type="Gene3D" id="3.40.190.80">
    <property type="match status" value="1"/>
</dbReference>
<dbReference type="FunFam" id="3.40.190.80:FF:000001">
    <property type="entry name" value="Fructose-1,6-bisphosphatase class 1"/>
    <property type="match status" value="1"/>
</dbReference>
<keyword evidence="17" id="KW-1185">Reference proteome</keyword>
<dbReference type="GO" id="GO:0030388">
    <property type="term" value="P:fructose 1,6-bisphosphate metabolic process"/>
    <property type="evidence" value="ECO:0007669"/>
    <property type="project" value="TreeGrafter"/>
</dbReference>
<evidence type="ECO:0000313" key="17">
    <source>
        <dbReference type="Proteomes" id="UP000320333"/>
    </source>
</evidence>
<proteinExistence type="inferred from homology"/>
<dbReference type="FunFam" id="3.30.540.10:FF:000002">
    <property type="entry name" value="Fructose-1,6-bisphosphatase class 1"/>
    <property type="match status" value="1"/>
</dbReference>
<dbReference type="PANTHER" id="PTHR11556">
    <property type="entry name" value="FRUCTOSE-1,6-BISPHOSPHATASE-RELATED"/>
    <property type="match status" value="1"/>
</dbReference>
<dbReference type="InterPro" id="IPR033391">
    <property type="entry name" value="FBPase_N"/>
</dbReference>
<dbReference type="Pfam" id="PF18913">
    <property type="entry name" value="FBPase_C"/>
    <property type="match status" value="1"/>
</dbReference>
<dbReference type="PIRSF" id="PIRSF000904">
    <property type="entry name" value="FBPtase_SBPase"/>
    <property type="match status" value="1"/>
</dbReference>
<dbReference type="GO" id="GO:0005986">
    <property type="term" value="P:sucrose biosynthetic process"/>
    <property type="evidence" value="ECO:0007669"/>
    <property type="project" value="TreeGrafter"/>
</dbReference>
<feature type="domain" description="Fructose-1-6-bisphosphatase class I N-terminal" evidence="14">
    <location>
        <begin position="13"/>
        <end position="201"/>
    </location>
</feature>
<dbReference type="PRINTS" id="PR00115">
    <property type="entry name" value="F16BPHPHTASE"/>
</dbReference>
<dbReference type="PIRSF" id="PIRSF500210">
    <property type="entry name" value="FBPtase"/>
    <property type="match status" value="1"/>
</dbReference>
<evidence type="ECO:0000256" key="7">
    <source>
        <dbReference type="ARBA" id="ARBA00022801"/>
    </source>
</evidence>
<dbReference type="EC" id="3.1.3.11" evidence="5"/>
<dbReference type="InterPro" id="IPR044015">
    <property type="entry name" value="FBPase_C_dom"/>
</dbReference>
<evidence type="ECO:0000256" key="9">
    <source>
        <dbReference type="ARBA" id="ARBA00023277"/>
    </source>
</evidence>
<evidence type="ECO:0000259" key="15">
    <source>
        <dbReference type="Pfam" id="PF18913"/>
    </source>
</evidence>
<keyword evidence="9 13" id="KW-0119">Carbohydrate metabolism</keyword>
<evidence type="ECO:0000259" key="14">
    <source>
        <dbReference type="Pfam" id="PF00316"/>
    </source>
</evidence>
<dbReference type="EMBL" id="QEAP01000314">
    <property type="protein sequence ID" value="TPX69517.1"/>
    <property type="molecule type" value="Genomic_DNA"/>
</dbReference>
<evidence type="ECO:0000256" key="10">
    <source>
        <dbReference type="ARBA" id="ARBA00024331"/>
    </source>
</evidence>
<dbReference type="SUPFAM" id="SSF56655">
    <property type="entry name" value="Carbohydrate phosphatase"/>
    <property type="match status" value="1"/>
</dbReference>
<comment type="catalytic activity">
    <reaction evidence="1">
        <text>beta-D-fructose 1,6-bisphosphate + H2O = beta-D-fructose 6-phosphate + phosphate</text>
        <dbReference type="Rhea" id="RHEA:11064"/>
        <dbReference type="ChEBI" id="CHEBI:15377"/>
        <dbReference type="ChEBI" id="CHEBI:32966"/>
        <dbReference type="ChEBI" id="CHEBI:43474"/>
        <dbReference type="ChEBI" id="CHEBI:57634"/>
        <dbReference type="EC" id="3.1.3.11"/>
    </reaction>
</comment>
<evidence type="ECO:0000256" key="4">
    <source>
        <dbReference type="ARBA" id="ARBA00011881"/>
    </source>
</evidence>
<comment type="similarity">
    <text evidence="3 13">Belongs to the FBPase class 1 family.</text>
</comment>
<dbReference type="CDD" id="cd00354">
    <property type="entry name" value="FBPase"/>
    <property type="match status" value="1"/>
</dbReference>
<dbReference type="AlphaFoldDB" id="A0A507F1P2"/>
<dbReference type="GO" id="GO:0005829">
    <property type="term" value="C:cytosol"/>
    <property type="evidence" value="ECO:0007669"/>
    <property type="project" value="TreeGrafter"/>
</dbReference>
<dbReference type="InterPro" id="IPR028343">
    <property type="entry name" value="FBPtase"/>
</dbReference>
<dbReference type="GO" id="GO:0006002">
    <property type="term" value="P:fructose 6-phosphate metabolic process"/>
    <property type="evidence" value="ECO:0007669"/>
    <property type="project" value="TreeGrafter"/>
</dbReference>
<feature type="domain" description="Fructose-1-6-bisphosphatase class 1 C-terminal" evidence="15">
    <location>
        <begin position="207"/>
        <end position="330"/>
    </location>
</feature>
<evidence type="ECO:0000256" key="8">
    <source>
        <dbReference type="ARBA" id="ARBA00022842"/>
    </source>
</evidence>
<evidence type="ECO:0000256" key="11">
    <source>
        <dbReference type="ARBA" id="ARBA00032973"/>
    </source>
</evidence>
<evidence type="ECO:0000256" key="5">
    <source>
        <dbReference type="ARBA" id="ARBA00013093"/>
    </source>
</evidence>
<evidence type="ECO:0000256" key="6">
    <source>
        <dbReference type="ARBA" id="ARBA00022723"/>
    </source>
</evidence>
<evidence type="ECO:0000256" key="13">
    <source>
        <dbReference type="RuleBase" id="RU000508"/>
    </source>
</evidence>
<comment type="caution">
    <text evidence="16">The sequence shown here is derived from an EMBL/GenBank/DDBJ whole genome shotgun (WGS) entry which is preliminary data.</text>
</comment>
<sequence length="338" mass="36807">MSPNEELRTDIVTLTSHIIAQQQLSPKPATGDLSLLLSAIGSACKWISNVVRKAELLKVIGATGVTNVQAETVQKLDILSNEIFINLLKGTGRAAVLVSEENEEAIFIDTPRGHYCVVFDPLDGSSNIDCGVSVGTIFGIYELRDRSSKPSVKDVLRPGTEMVAAGYCMYGSSTIMMLTSGQGVDGFTLDPNTGEFLLTHKQVKLGKKKIYSINEGNAHAFDDAVKEYLHSVKFPPAVNGKVPAYSARYVGSMVADVHRTLLYGGIFMYPTGKLRILYECFPMSFLMEQAGGKSSTGRIRMLDVVPDNLHARAGIFLGTTEEVEKVEALYRKMDAAKK</sequence>
<dbReference type="NCBIfam" id="NF006778">
    <property type="entry name" value="PRK09293.1-1"/>
    <property type="match status" value="1"/>
</dbReference>
<organism evidence="16 17">
    <name type="scientific">Chytriomyces confervae</name>
    <dbReference type="NCBI Taxonomy" id="246404"/>
    <lineage>
        <taxon>Eukaryota</taxon>
        <taxon>Fungi</taxon>
        <taxon>Fungi incertae sedis</taxon>
        <taxon>Chytridiomycota</taxon>
        <taxon>Chytridiomycota incertae sedis</taxon>
        <taxon>Chytridiomycetes</taxon>
        <taxon>Chytridiales</taxon>
        <taxon>Chytriomycetaceae</taxon>
        <taxon>Chytriomyces</taxon>
    </lineage>
</organism>
<dbReference type="PANTHER" id="PTHR11556:SF1">
    <property type="entry name" value="FRUCTOSE-BISPHOSPHATASE"/>
    <property type="match status" value="1"/>
</dbReference>
<dbReference type="Gene3D" id="3.30.540.10">
    <property type="entry name" value="Fructose-1,6-Bisphosphatase, subunit A, domain 1"/>
    <property type="match status" value="1"/>
</dbReference>
<comment type="subunit">
    <text evidence="4">Homotetramer.</text>
</comment>
<accession>A0A507F1P2</accession>
<comment type="cofactor">
    <cofactor evidence="2">
        <name>Mg(2+)</name>
        <dbReference type="ChEBI" id="CHEBI:18420"/>
    </cofactor>
</comment>